<dbReference type="AlphaFoldDB" id="A0A8S9X3Y8"/>
<protein>
    <submittedName>
        <fullName evidence="1">Uncharacterized protein</fullName>
    </submittedName>
</protein>
<keyword evidence="2" id="KW-1185">Reference proteome</keyword>
<accession>A0A8S9X3Y8</accession>
<reference evidence="1" key="1">
    <citation type="journal article" date="2021" name="Mol. Ecol. Resour.">
        <title>Apolygus lucorum genome provides insights into omnivorousness and mesophyll feeding.</title>
        <authorList>
            <person name="Liu Y."/>
            <person name="Liu H."/>
            <person name="Wang H."/>
            <person name="Huang T."/>
            <person name="Liu B."/>
            <person name="Yang B."/>
            <person name="Yin L."/>
            <person name="Li B."/>
            <person name="Zhang Y."/>
            <person name="Zhang S."/>
            <person name="Jiang F."/>
            <person name="Zhang X."/>
            <person name="Ren Y."/>
            <person name="Wang B."/>
            <person name="Wang S."/>
            <person name="Lu Y."/>
            <person name="Wu K."/>
            <person name="Fan W."/>
            <person name="Wang G."/>
        </authorList>
    </citation>
    <scope>NUCLEOTIDE SEQUENCE</scope>
    <source>
        <strain evidence="1">12Hb</strain>
    </source>
</reference>
<evidence type="ECO:0000313" key="1">
    <source>
        <dbReference type="EMBL" id="KAF6203179.1"/>
    </source>
</evidence>
<proteinExistence type="predicted"/>
<dbReference type="EMBL" id="WIXP02000011">
    <property type="protein sequence ID" value="KAF6203179.1"/>
    <property type="molecule type" value="Genomic_DNA"/>
</dbReference>
<gene>
    <name evidence="1" type="ORF">GE061_003596</name>
</gene>
<dbReference type="Proteomes" id="UP000466442">
    <property type="component" value="Unassembled WGS sequence"/>
</dbReference>
<name>A0A8S9X3Y8_APOLU</name>
<sequence length="141" mass="14862">MKPQKTLTTKGRTLIPANAQFQFVDGQVLSLSSSKMKSGVRVKPGRGRSNDRGGCKSRSACTLATVKCQSRNEAVRAVRGGPSVWRGWLVGGAHARREGDALVALPVLAGGSWCWALVALSVLAAGNWVLAAIRLIGPARV</sequence>
<evidence type="ECO:0000313" key="2">
    <source>
        <dbReference type="Proteomes" id="UP000466442"/>
    </source>
</evidence>
<comment type="caution">
    <text evidence="1">The sequence shown here is derived from an EMBL/GenBank/DDBJ whole genome shotgun (WGS) entry which is preliminary data.</text>
</comment>
<organism evidence="1 2">
    <name type="scientific">Apolygus lucorum</name>
    <name type="common">Small green plant bug</name>
    <name type="synonym">Lygocoris lucorum</name>
    <dbReference type="NCBI Taxonomy" id="248454"/>
    <lineage>
        <taxon>Eukaryota</taxon>
        <taxon>Metazoa</taxon>
        <taxon>Ecdysozoa</taxon>
        <taxon>Arthropoda</taxon>
        <taxon>Hexapoda</taxon>
        <taxon>Insecta</taxon>
        <taxon>Pterygota</taxon>
        <taxon>Neoptera</taxon>
        <taxon>Paraneoptera</taxon>
        <taxon>Hemiptera</taxon>
        <taxon>Heteroptera</taxon>
        <taxon>Panheteroptera</taxon>
        <taxon>Cimicomorpha</taxon>
        <taxon>Miridae</taxon>
        <taxon>Mirini</taxon>
        <taxon>Apolygus</taxon>
    </lineage>
</organism>